<accession>A0ABR0SRH9</accession>
<sequence>MGVGRKEQSCDARDRIDHIPIPLNDWPTGVIVTSANSWDSDSRITGIRFLFAKQRSVQIGSAVGFHRLLHVSDGHLIVGLQTLFVLDWLVAEITLGFYNVGAMGYLWNQELLPPDLHVSKAISGSEKFGPRADISPLDILLFRASEEELADVVAFSADVLLSGFEVDFGTRPI</sequence>
<organism evidence="1 2">
    <name type="scientific">Cladobotryum mycophilum</name>
    <dbReference type="NCBI Taxonomy" id="491253"/>
    <lineage>
        <taxon>Eukaryota</taxon>
        <taxon>Fungi</taxon>
        <taxon>Dikarya</taxon>
        <taxon>Ascomycota</taxon>
        <taxon>Pezizomycotina</taxon>
        <taxon>Sordariomycetes</taxon>
        <taxon>Hypocreomycetidae</taxon>
        <taxon>Hypocreales</taxon>
        <taxon>Hypocreaceae</taxon>
        <taxon>Cladobotryum</taxon>
    </lineage>
</organism>
<comment type="caution">
    <text evidence="1">The sequence shown here is derived from an EMBL/GenBank/DDBJ whole genome shotgun (WGS) entry which is preliminary data.</text>
</comment>
<evidence type="ECO:0000313" key="1">
    <source>
        <dbReference type="EMBL" id="KAK5994326.1"/>
    </source>
</evidence>
<gene>
    <name evidence="1" type="ORF">PT974_04799</name>
</gene>
<evidence type="ECO:0000313" key="2">
    <source>
        <dbReference type="Proteomes" id="UP001338125"/>
    </source>
</evidence>
<keyword evidence="2" id="KW-1185">Reference proteome</keyword>
<reference evidence="1 2" key="1">
    <citation type="submission" date="2024-01" db="EMBL/GenBank/DDBJ databases">
        <title>Complete genome of Cladobotryum mycophilum ATHUM6906.</title>
        <authorList>
            <person name="Christinaki A.C."/>
            <person name="Myridakis A.I."/>
            <person name="Kouvelis V.N."/>
        </authorList>
    </citation>
    <scope>NUCLEOTIDE SEQUENCE [LARGE SCALE GENOMIC DNA]</scope>
    <source>
        <strain evidence="1 2">ATHUM6906</strain>
    </source>
</reference>
<dbReference type="EMBL" id="JAVFKD010000010">
    <property type="protein sequence ID" value="KAK5994326.1"/>
    <property type="molecule type" value="Genomic_DNA"/>
</dbReference>
<proteinExistence type="predicted"/>
<protein>
    <submittedName>
        <fullName evidence="1">Uncharacterized protein</fullName>
    </submittedName>
</protein>
<dbReference type="Proteomes" id="UP001338125">
    <property type="component" value="Unassembled WGS sequence"/>
</dbReference>
<name>A0ABR0SRH9_9HYPO</name>